<feature type="transmembrane region" description="Helical" evidence="1">
    <location>
        <begin position="21"/>
        <end position="48"/>
    </location>
</feature>
<reference evidence="3" key="1">
    <citation type="journal article" date="2019" name="Curr. Biol.">
        <title>Genome Sequence of Striga asiatica Provides Insight into the Evolution of Plant Parasitism.</title>
        <authorList>
            <person name="Yoshida S."/>
            <person name="Kim S."/>
            <person name="Wafula E.K."/>
            <person name="Tanskanen J."/>
            <person name="Kim Y.M."/>
            <person name="Honaas L."/>
            <person name="Yang Z."/>
            <person name="Spallek T."/>
            <person name="Conn C.E."/>
            <person name="Ichihashi Y."/>
            <person name="Cheong K."/>
            <person name="Cui S."/>
            <person name="Der J.P."/>
            <person name="Gundlach H."/>
            <person name="Jiao Y."/>
            <person name="Hori C."/>
            <person name="Ishida J.K."/>
            <person name="Kasahara H."/>
            <person name="Kiba T."/>
            <person name="Kim M.S."/>
            <person name="Koo N."/>
            <person name="Laohavisit A."/>
            <person name="Lee Y.H."/>
            <person name="Lumba S."/>
            <person name="McCourt P."/>
            <person name="Mortimer J.C."/>
            <person name="Mutuku J.M."/>
            <person name="Nomura T."/>
            <person name="Sasaki-Sekimoto Y."/>
            <person name="Seto Y."/>
            <person name="Wang Y."/>
            <person name="Wakatake T."/>
            <person name="Sakakibara H."/>
            <person name="Demura T."/>
            <person name="Yamaguchi S."/>
            <person name="Yoneyama K."/>
            <person name="Manabe R.I."/>
            <person name="Nelson D.C."/>
            <person name="Schulman A.H."/>
            <person name="Timko M.P."/>
            <person name="dePamphilis C.W."/>
            <person name="Choi D."/>
            <person name="Shirasu K."/>
        </authorList>
    </citation>
    <scope>NUCLEOTIDE SEQUENCE [LARGE SCALE GENOMIC DNA]</scope>
    <source>
        <strain evidence="3">cv. UVA1</strain>
    </source>
</reference>
<name>A0A5A7QLN2_STRAF</name>
<feature type="transmembrane region" description="Helical" evidence="1">
    <location>
        <begin position="54"/>
        <end position="76"/>
    </location>
</feature>
<evidence type="ECO:0000256" key="1">
    <source>
        <dbReference type="SAM" id="Phobius"/>
    </source>
</evidence>
<keyword evidence="1" id="KW-0812">Transmembrane</keyword>
<gene>
    <name evidence="2" type="ORF">STAS_22753</name>
</gene>
<comment type="caution">
    <text evidence="2">The sequence shown here is derived from an EMBL/GenBank/DDBJ whole genome shotgun (WGS) entry which is preliminary data.</text>
</comment>
<dbReference type="Proteomes" id="UP000325081">
    <property type="component" value="Unassembled WGS sequence"/>
</dbReference>
<keyword evidence="3" id="KW-1185">Reference proteome</keyword>
<dbReference type="AlphaFoldDB" id="A0A5A7QLN2"/>
<protein>
    <submittedName>
        <fullName evidence="2">Uncharacterized protein</fullName>
    </submittedName>
</protein>
<sequence length="287" mass="31470">MYPSFRPSNPGLISFFSRLAILRIFFSLILPWMFSFLFLCLSSFIFVWVSTLSFHFSAFFSLFLFSLFMLSLINRASSWTFTPMARLAAAFHDSRSATVGFSFFASCFFLTNSSSLAFGSFFFFFFARFPSSSSPNLTFPYSIISSPSSTSSEISPFSPLPPSELLVGYRLRLIILDINRTRSGLVLLQTVAIYAGQTFAVLLLLEEVEGGGGLAVGVKAVAAGELEALVPWLRIGIVARKVESGGNQFNQVVEEFAVLVDGRFEVKIDGGGGGGGGGRRSINHLFK</sequence>
<keyword evidence="1" id="KW-1133">Transmembrane helix</keyword>
<evidence type="ECO:0000313" key="3">
    <source>
        <dbReference type="Proteomes" id="UP000325081"/>
    </source>
</evidence>
<dbReference type="EMBL" id="BKCP01007293">
    <property type="protein sequence ID" value="GER45772.1"/>
    <property type="molecule type" value="Genomic_DNA"/>
</dbReference>
<proteinExistence type="predicted"/>
<keyword evidence="1" id="KW-0472">Membrane</keyword>
<feature type="transmembrane region" description="Helical" evidence="1">
    <location>
        <begin position="97"/>
        <end position="126"/>
    </location>
</feature>
<evidence type="ECO:0000313" key="2">
    <source>
        <dbReference type="EMBL" id="GER45772.1"/>
    </source>
</evidence>
<accession>A0A5A7QLN2</accession>
<organism evidence="2 3">
    <name type="scientific">Striga asiatica</name>
    <name type="common">Asiatic witchweed</name>
    <name type="synonym">Buchnera asiatica</name>
    <dbReference type="NCBI Taxonomy" id="4170"/>
    <lineage>
        <taxon>Eukaryota</taxon>
        <taxon>Viridiplantae</taxon>
        <taxon>Streptophyta</taxon>
        <taxon>Embryophyta</taxon>
        <taxon>Tracheophyta</taxon>
        <taxon>Spermatophyta</taxon>
        <taxon>Magnoliopsida</taxon>
        <taxon>eudicotyledons</taxon>
        <taxon>Gunneridae</taxon>
        <taxon>Pentapetalae</taxon>
        <taxon>asterids</taxon>
        <taxon>lamiids</taxon>
        <taxon>Lamiales</taxon>
        <taxon>Orobanchaceae</taxon>
        <taxon>Buchnereae</taxon>
        <taxon>Striga</taxon>
    </lineage>
</organism>